<dbReference type="KEGG" id="palh:B1H58_00265"/>
<evidence type="ECO:0000313" key="2">
    <source>
        <dbReference type="Proteomes" id="UP000192900"/>
    </source>
</evidence>
<proteinExistence type="predicted"/>
<evidence type="ECO:0000313" key="1">
    <source>
        <dbReference type="EMBL" id="ARJ40576.1"/>
    </source>
</evidence>
<gene>
    <name evidence="1" type="ORF">B1H58_00265</name>
</gene>
<name>A0A1W6B0H2_9GAMM</name>
<dbReference type="Proteomes" id="UP000192900">
    <property type="component" value="Chromosome"/>
</dbReference>
<dbReference type="AlphaFoldDB" id="A0A1W6B0H2"/>
<accession>A0A1W6B0H2</accession>
<keyword evidence="2" id="KW-1185">Reference proteome</keyword>
<reference evidence="1 2" key="1">
    <citation type="submission" date="2017-02" db="EMBL/GenBank/DDBJ databases">
        <title>Complete genome sequence of the drought resistance-promoting endophyte Pantoea alhagi LTYR-11Z.</title>
        <authorList>
            <person name="Zhang L."/>
        </authorList>
    </citation>
    <scope>NUCLEOTIDE SEQUENCE [LARGE SCALE GENOMIC DNA]</scope>
    <source>
        <strain evidence="1 2">LTYR-11Z</strain>
    </source>
</reference>
<dbReference type="EMBL" id="CP019706">
    <property type="protein sequence ID" value="ARJ40576.1"/>
    <property type="molecule type" value="Genomic_DNA"/>
</dbReference>
<dbReference type="STRING" id="1891675.B1H58_00265"/>
<dbReference type="RefSeq" id="WP_085067432.1">
    <property type="nucleotide sequence ID" value="NZ_CP019706.1"/>
</dbReference>
<organism evidence="1 2">
    <name type="scientific">Pantoea alhagi</name>
    <dbReference type="NCBI Taxonomy" id="1891675"/>
    <lineage>
        <taxon>Bacteria</taxon>
        <taxon>Pseudomonadati</taxon>
        <taxon>Pseudomonadota</taxon>
        <taxon>Gammaproteobacteria</taxon>
        <taxon>Enterobacterales</taxon>
        <taxon>Erwiniaceae</taxon>
        <taxon>Pantoea</taxon>
    </lineage>
</organism>
<sequence length="67" mass="7570">MTQKKRSAILLTIDATGFTDNMGQERKAGVKKASQQINCRQNAQNNRLKMVVRATGWHVLLIFNVLL</sequence>
<protein>
    <submittedName>
        <fullName evidence="1">Uncharacterized protein</fullName>
    </submittedName>
</protein>